<keyword evidence="2" id="KW-1185">Reference proteome</keyword>
<sequence length="73" mass="8554">MSSVPSPFMASMDVDQFIRIMQALRDGGDLLSDAYERAERIHEAFYGRRRYIDFESAAQMYYRRHPSRGNTQS</sequence>
<protein>
    <submittedName>
        <fullName evidence="1">Uncharacterized protein</fullName>
    </submittedName>
</protein>
<evidence type="ECO:0000313" key="2">
    <source>
        <dbReference type="Proteomes" id="UP000664628"/>
    </source>
</evidence>
<organism evidence="1 2">
    <name type="scientific">Fibrella forsythiae</name>
    <dbReference type="NCBI Taxonomy" id="2817061"/>
    <lineage>
        <taxon>Bacteria</taxon>
        <taxon>Pseudomonadati</taxon>
        <taxon>Bacteroidota</taxon>
        <taxon>Cytophagia</taxon>
        <taxon>Cytophagales</taxon>
        <taxon>Spirosomataceae</taxon>
        <taxon>Fibrella</taxon>
    </lineage>
</organism>
<comment type="caution">
    <text evidence="1">The sequence shown here is derived from an EMBL/GenBank/DDBJ whole genome shotgun (WGS) entry which is preliminary data.</text>
</comment>
<proteinExistence type="predicted"/>
<dbReference type="EMBL" id="JAFMYW010000001">
    <property type="protein sequence ID" value="MBO0947530.1"/>
    <property type="molecule type" value="Genomic_DNA"/>
</dbReference>
<dbReference type="Proteomes" id="UP000664628">
    <property type="component" value="Unassembled WGS sequence"/>
</dbReference>
<evidence type="ECO:0000313" key="1">
    <source>
        <dbReference type="EMBL" id="MBO0947530.1"/>
    </source>
</evidence>
<accession>A0ABS3JC02</accession>
<dbReference type="RefSeq" id="WP_207327438.1">
    <property type="nucleotide sequence ID" value="NZ_JAFMYW010000001.1"/>
</dbReference>
<name>A0ABS3JC02_9BACT</name>
<gene>
    <name evidence="1" type="ORF">J2I46_02990</name>
</gene>
<reference evidence="1 2" key="1">
    <citation type="submission" date="2021-03" db="EMBL/GenBank/DDBJ databases">
        <title>Fibrella sp. HMF5405 genome sequencing and assembly.</title>
        <authorList>
            <person name="Kang H."/>
            <person name="Kim H."/>
            <person name="Bae S."/>
            <person name="Joh K."/>
        </authorList>
    </citation>
    <scope>NUCLEOTIDE SEQUENCE [LARGE SCALE GENOMIC DNA]</scope>
    <source>
        <strain evidence="1 2">HMF5405</strain>
    </source>
</reference>